<dbReference type="RefSeq" id="WP_109726013.1">
    <property type="nucleotide sequence ID" value="NZ_CACVSX010000057.1"/>
</dbReference>
<sequence>MKKTIAFMLACAMMCLSAGCLKKDDFVVSHMEIPPIPEPYTVEDGIFDVDAVRSNINIKGQHFDLPQYITKLGKEWDVKFYDKKEYGLHEGNAMASLYYNGTEMGTVMLENSYTHHEQESVMYSISVKTSDSSIYGITPLVSTIDDVTKLIGPPDDEQKLEMPFTHTYRYGIMLGKDEQGILRGHSIVISFNEDDVVDMVSITYSDMSETEEAEQEK</sequence>
<dbReference type="AlphaFoldDB" id="A0A315XZP7"/>
<gene>
    <name evidence="2" type="ORF">IE37_01172</name>
</gene>
<evidence type="ECO:0000256" key="1">
    <source>
        <dbReference type="SAM" id="SignalP"/>
    </source>
</evidence>
<proteinExistence type="predicted"/>
<protein>
    <recommendedName>
        <fullName evidence="4">Lipoprotein</fullName>
    </recommendedName>
</protein>
<comment type="caution">
    <text evidence="2">The sequence shown here is derived from an EMBL/GenBank/DDBJ whole genome shotgun (WGS) entry which is preliminary data.</text>
</comment>
<dbReference type="EMBL" id="QGDI01000004">
    <property type="protein sequence ID" value="PWJ13371.1"/>
    <property type="molecule type" value="Genomic_DNA"/>
</dbReference>
<feature type="signal peptide" evidence="1">
    <location>
        <begin position="1"/>
        <end position="18"/>
    </location>
</feature>
<keyword evidence="1" id="KW-0732">Signal</keyword>
<dbReference type="Proteomes" id="UP000245720">
    <property type="component" value="Unassembled WGS sequence"/>
</dbReference>
<name>A0A315XZP7_RUMFL</name>
<organism evidence="2 3">
    <name type="scientific">Ruminococcus flavefaciens</name>
    <dbReference type="NCBI Taxonomy" id="1265"/>
    <lineage>
        <taxon>Bacteria</taxon>
        <taxon>Bacillati</taxon>
        <taxon>Bacillota</taxon>
        <taxon>Clostridia</taxon>
        <taxon>Eubacteriales</taxon>
        <taxon>Oscillospiraceae</taxon>
        <taxon>Ruminococcus</taxon>
    </lineage>
</organism>
<accession>A0A315XZP7</accession>
<dbReference type="PROSITE" id="PS51257">
    <property type="entry name" value="PROKAR_LIPOPROTEIN"/>
    <property type="match status" value="1"/>
</dbReference>
<evidence type="ECO:0000313" key="3">
    <source>
        <dbReference type="Proteomes" id="UP000245720"/>
    </source>
</evidence>
<feature type="chain" id="PRO_5038774778" description="Lipoprotein" evidence="1">
    <location>
        <begin position="19"/>
        <end position="217"/>
    </location>
</feature>
<reference evidence="2 3" key="1">
    <citation type="submission" date="2018-05" db="EMBL/GenBank/DDBJ databases">
        <title>The Hungate 1000. A catalogue of reference genomes from the rumen microbiome.</title>
        <authorList>
            <person name="Kelly W."/>
        </authorList>
    </citation>
    <scope>NUCLEOTIDE SEQUENCE [LARGE SCALE GENOMIC DNA]</scope>
    <source>
        <strain evidence="2 3">SAb67</strain>
    </source>
</reference>
<evidence type="ECO:0000313" key="2">
    <source>
        <dbReference type="EMBL" id="PWJ13371.1"/>
    </source>
</evidence>
<evidence type="ECO:0008006" key="4">
    <source>
        <dbReference type="Google" id="ProtNLM"/>
    </source>
</evidence>
<dbReference type="OrthoDB" id="1819669at2"/>